<sequence>MSRITENPARRAMSGKAIGTAIALGLGLALAGCGGIATNQSLYSVNQPVVERTNYTLDLNTGPGGLSYPEQRRLAGWFEAMDLRYGDRIAVDDPLNSGATMAAIEGVAGRYGLLVSGEAPVTPGYVEAGTARVVITRSRAYVPNCPNWSDRSDANPLNATSSNYGCAVNSNIASMVADPEHLLKGAEGGSQTVVMSSTKAIDSYREQPLTGKGGLGSVSSKGE</sequence>
<comment type="caution">
    <text evidence="2">The sequence shown here is derived from an EMBL/GenBank/DDBJ whole genome shotgun (WGS) entry which is preliminary data.</text>
</comment>
<organism evidence="2 3">
    <name type="scientific">Novosphingobium marinum</name>
    <dbReference type="NCBI Taxonomy" id="1514948"/>
    <lineage>
        <taxon>Bacteria</taxon>
        <taxon>Pseudomonadati</taxon>
        <taxon>Pseudomonadota</taxon>
        <taxon>Alphaproteobacteria</taxon>
        <taxon>Sphingomonadales</taxon>
        <taxon>Sphingomonadaceae</taxon>
        <taxon>Novosphingobium</taxon>
    </lineage>
</organism>
<evidence type="ECO:0000256" key="1">
    <source>
        <dbReference type="SAM" id="MobiDB-lite"/>
    </source>
</evidence>
<name>A0A7Z0BVN7_9SPHN</name>
<gene>
    <name evidence="2" type="ORF">FHS75_002807</name>
</gene>
<dbReference type="EMBL" id="JACBZF010000005">
    <property type="protein sequence ID" value="NYH96468.1"/>
    <property type="molecule type" value="Genomic_DNA"/>
</dbReference>
<reference evidence="2 3" key="1">
    <citation type="submission" date="2020-07" db="EMBL/GenBank/DDBJ databases">
        <title>Genomic Encyclopedia of Type Strains, Phase IV (KMG-IV): sequencing the most valuable type-strain genomes for metagenomic binning, comparative biology and taxonomic classification.</title>
        <authorList>
            <person name="Goeker M."/>
        </authorList>
    </citation>
    <scope>NUCLEOTIDE SEQUENCE [LARGE SCALE GENOMIC DNA]</scope>
    <source>
        <strain evidence="2 3">DSM 29043</strain>
    </source>
</reference>
<protein>
    <submittedName>
        <fullName evidence="2">Pilus assembly protein CpaD</fullName>
    </submittedName>
</protein>
<proteinExistence type="predicted"/>
<accession>A0A7Z0BVN7</accession>
<dbReference type="InterPro" id="IPR019027">
    <property type="entry name" value="Pilus_biogenesis_CpaD-related"/>
</dbReference>
<dbReference type="AlphaFoldDB" id="A0A7Z0BVN7"/>
<dbReference type="RefSeq" id="WP_179408310.1">
    <property type="nucleotide sequence ID" value="NZ_BMGF01000005.1"/>
</dbReference>
<evidence type="ECO:0000313" key="2">
    <source>
        <dbReference type="EMBL" id="NYH96468.1"/>
    </source>
</evidence>
<feature type="region of interest" description="Disordered" evidence="1">
    <location>
        <begin position="199"/>
        <end position="223"/>
    </location>
</feature>
<evidence type="ECO:0000313" key="3">
    <source>
        <dbReference type="Proteomes" id="UP000522081"/>
    </source>
</evidence>
<keyword evidence="3" id="KW-1185">Reference proteome</keyword>
<dbReference type="PROSITE" id="PS51257">
    <property type="entry name" value="PROKAR_LIPOPROTEIN"/>
    <property type="match status" value="1"/>
</dbReference>
<dbReference type="Proteomes" id="UP000522081">
    <property type="component" value="Unassembled WGS sequence"/>
</dbReference>
<dbReference type="Pfam" id="PF09476">
    <property type="entry name" value="Pilus_CpaD"/>
    <property type="match status" value="1"/>
</dbReference>